<dbReference type="NCBIfam" id="TIGR00125">
    <property type="entry name" value="cyt_tran_rel"/>
    <property type="match status" value="1"/>
</dbReference>
<evidence type="ECO:0000256" key="8">
    <source>
        <dbReference type="ARBA" id="ARBA00029346"/>
    </source>
</evidence>
<sequence>MAVFPGSFDPITNGHIDLIKRALPIFDKVIIAIGYNSNKTSGMFSIEERQEFIAKSVKGIGNTEIATYEGLTINFCKKVKANTILRGLRNTVDFEFEKSIAQMNKELAPDIETMFLFTNPEFSAINSSIVRDIIRNGGNANQFLPFEL</sequence>
<evidence type="ECO:0000256" key="3">
    <source>
        <dbReference type="ARBA" id="ARBA00022695"/>
    </source>
</evidence>
<keyword evidence="3 9" id="KW-0548">Nucleotidyltransferase</keyword>
<dbReference type="UniPathway" id="UPA00241">
    <property type="reaction ID" value="UER00355"/>
</dbReference>
<dbReference type="EC" id="2.7.7.3" evidence="9"/>
<dbReference type="HAMAP" id="MF_00151">
    <property type="entry name" value="PPAT_bact"/>
    <property type="match status" value="1"/>
</dbReference>
<comment type="pathway">
    <text evidence="9">Cofactor biosynthesis; coenzyme A biosynthesis; CoA from (R)-pantothenate: step 4/5.</text>
</comment>
<dbReference type="Gene3D" id="3.40.50.620">
    <property type="entry name" value="HUPs"/>
    <property type="match status" value="1"/>
</dbReference>
<dbReference type="CDD" id="cd02163">
    <property type="entry name" value="PPAT"/>
    <property type="match status" value="1"/>
</dbReference>
<keyword evidence="6 9" id="KW-0460">Magnesium</keyword>
<feature type="binding site" evidence="9">
    <location>
        <position position="86"/>
    </location>
    <ligand>
        <name>substrate</name>
    </ligand>
</feature>
<accession>A0A6N9NLA1</accession>
<evidence type="ECO:0000313" key="12">
    <source>
        <dbReference type="Proteomes" id="UP000470771"/>
    </source>
</evidence>
<dbReference type="PRINTS" id="PR01020">
    <property type="entry name" value="LPSBIOSNTHSS"/>
</dbReference>
<comment type="catalytic activity">
    <reaction evidence="8 9">
        <text>(R)-4'-phosphopantetheine + ATP + H(+) = 3'-dephospho-CoA + diphosphate</text>
        <dbReference type="Rhea" id="RHEA:19801"/>
        <dbReference type="ChEBI" id="CHEBI:15378"/>
        <dbReference type="ChEBI" id="CHEBI:30616"/>
        <dbReference type="ChEBI" id="CHEBI:33019"/>
        <dbReference type="ChEBI" id="CHEBI:57328"/>
        <dbReference type="ChEBI" id="CHEBI:61723"/>
        <dbReference type="EC" id="2.7.7.3"/>
    </reaction>
</comment>
<reference evidence="11 12" key="1">
    <citation type="submission" date="2019-12" db="EMBL/GenBank/DDBJ databases">
        <authorList>
            <person name="Zhao J."/>
        </authorList>
    </citation>
    <scope>NUCLEOTIDE SEQUENCE [LARGE SCALE GENOMIC DNA]</scope>
    <source>
        <strain evidence="11 12">S-15</strain>
    </source>
</reference>
<gene>
    <name evidence="9 11" type="primary">coaD</name>
    <name evidence="11" type="ORF">GQN54_07805</name>
</gene>
<comment type="subunit">
    <text evidence="9">Homohexamer.</text>
</comment>
<keyword evidence="4 9" id="KW-0547">Nucleotide-binding</keyword>
<evidence type="ECO:0000256" key="4">
    <source>
        <dbReference type="ARBA" id="ARBA00022741"/>
    </source>
</evidence>
<protein>
    <recommendedName>
        <fullName evidence="9">Phosphopantetheine adenylyltransferase</fullName>
        <ecNumber evidence="9">2.7.7.3</ecNumber>
    </recommendedName>
    <alternativeName>
        <fullName evidence="9">Dephospho-CoA pyrophosphorylase</fullName>
    </alternativeName>
    <alternativeName>
        <fullName evidence="9">Pantetheine-phosphate adenylyltransferase</fullName>
        <shortName evidence="9">PPAT</shortName>
    </alternativeName>
</protein>
<comment type="function">
    <text evidence="9">Reversibly transfers an adenylyl group from ATP to 4'-phosphopantetheine, yielding dephospho-CoA (dPCoA) and pyrophosphate.</text>
</comment>
<keyword evidence="1 9" id="KW-0963">Cytoplasm</keyword>
<comment type="similarity">
    <text evidence="9">Belongs to the bacterial CoaD family.</text>
</comment>
<feature type="binding site" evidence="9">
    <location>
        <begin position="7"/>
        <end position="8"/>
    </location>
    <ligand>
        <name>ATP</name>
        <dbReference type="ChEBI" id="CHEBI:30616"/>
    </ligand>
</feature>
<evidence type="ECO:0000313" key="11">
    <source>
        <dbReference type="EMBL" id="NBG66020.1"/>
    </source>
</evidence>
<feature type="binding site" evidence="9">
    <location>
        <position position="7"/>
    </location>
    <ligand>
        <name>substrate</name>
    </ligand>
</feature>
<keyword evidence="7 9" id="KW-0173">Coenzyme A biosynthesis</keyword>
<comment type="cofactor">
    <cofactor evidence="9">
        <name>Mg(2+)</name>
        <dbReference type="ChEBI" id="CHEBI:18420"/>
    </cofactor>
</comment>
<evidence type="ECO:0000256" key="1">
    <source>
        <dbReference type="ARBA" id="ARBA00022490"/>
    </source>
</evidence>
<evidence type="ECO:0000256" key="2">
    <source>
        <dbReference type="ARBA" id="ARBA00022679"/>
    </source>
</evidence>
<keyword evidence="2 9" id="KW-0808">Transferase</keyword>
<proteinExistence type="inferred from homology"/>
<feature type="binding site" evidence="9">
    <location>
        <begin position="122"/>
        <end position="128"/>
    </location>
    <ligand>
        <name>ATP</name>
        <dbReference type="ChEBI" id="CHEBI:30616"/>
    </ligand>
</feature>
<evidence type="ECO:0000256" key="9">
    <source>
        <dbReference type="HAMAP-Rule" id="MF_00151"/>
    </source>
</evidence>
<dbReference type="EMBL" id="WWNE01000006">
    <property type="protein sequence ID" value="NBG66020.1"/>
    <property type="molecule type" value="Genomic_DNA"/>
</dbReference>
<keyword evidence="12" id="KW-1185">Reference proteome</keyword>
<dbReference type="PANTHER" id="PTHR21342:SF1">
    <property type="entry name" value="PHOSPHOPANTETHEINE ADENYLYLTRANSFERASE"/>
    <property type="match status" value="1"/>
</dbReference>
<comment type="caution">
    <text evidence="11">The sequence shown here is derived from an EMBL/GenBank/DDBJ whole genome shotgun (WGS) entry which is preliminary data.</text>
</comment>
<comment type="subcellular location">
    <subcellularLocation>
        <location evidence="9">Cytoplasm</location>
    </subcellularLocation>
</comment>
<dbReference type="SUPFAM" id="SSF52374">
    <property type="entry name" value="Nucleotidylyl transferase"/>
    <property type="match status" value="1"/>
</dbReference>
<dbReference type="AlphaFoldDB" id="A0A6N9NLA1"/>
<evidence type="ECO:0000256" key="7">
    <source>
        <dbReference type="ARBA" id="ARBA00022993"/>
    </source>
</evidence>
<feature type="site" description="Transition state stabilizer" evidence="9">
    <location>
        <position position="15"/>
    </location>
</feature>
<dbReference type="InterPro" id="IPR004821">
    <property type="entry name" value="Cyt_trans-like"/>
</dbReference>
<organism evidence="11 12">
    <name type="scientific">Acidiluteibacter ferrifornacis</name>
    <dbReference type="NCBI Taxonomy" id="2692424"/>
    <lineage>
        <taxon>Bacteria</taxon>
        <taxon>Pseudomonadati</taxon>
        <taxon>Bacteroidota</taxon>
        <taxon>Flavobacteriia</taxon>
        <taxon>Flavobacteriales</taxon>
        <taxon>Cryomorphaceae</taxon>
        <taxon>Acidiluteibacter</taxon>
    </lineage>
</organism>
<dbReference type="GO" id="GO:0004595">
    <property type="term" value="F:pantetheine-phosphate adenylyltransferase activity"/>
    <property type="evidence" value="ECO:0007669"/>
    <property type="project" value="UniProtKB-UniRule"/>
</dbReference>
<feature type="binding site" evidence="9">
    <location>
        <position position="15"/>
    </location>
    <ligand>
        <name>ATP</name>
        <dbReference type="ChEBI" id="CHEBI:30616"/>
    </ligand>
</feature>
<evidence type="ECO:0000259" key="10">
    <source>
        <dbReference type="Pfam" id="PF01467"/>
    </source>
</evidence>
<feature type="binding site" evidence="9">
    <location>
        <position position="97"/>
    </location>
    <ligand>
        <name>ATP</name>
        <dbReference type="ChEBI" id="CHEBI:30616"/>
    </ligand>
</feature>
<feature type="binding site" evidence="9">
    <location>
        <position position="72"/>
    </location>
    <ligand>
        <name>substrate</name>
    </ligand>
</feature>
<dbReference type="InterPro" id="IPR014729">
    <property type="entry name" value="Rossmann-like_a/b/a_fold"/>
</dbReference>
<dbReference type="GO" id="GO:0005737">
    <property type="term" value="C:cytoplasm"/>
    <property type="evidence" value="ECO:0007669"/>
    <property type="project" value="UniProtKB-SubCell"/>
</dbReference>
<feature type="binding site" evidence="9">
    <location>
        <position position="39"/>
    </location>
    <ligand>
        <name>substrate</name>
    </ligand>
</feature>
<dbReference type="Proteomes" id="UP000470771">
    <property type="component" value="Unassembled WGS sequence"/>
</dbReference>
<dbReference type="NCBIfam" id="TIGR01510">
    <property type="entry name" value="coaD_prev_kdtB"/>
    <property type="match status" value="1"/>
</dbReference>
<keyword evidence="5 9" id="KW-0067">ATP-binding</keyword>
<name>A0A6N9NLA1_9FLAO</name>
<dbReference type="InterPro" id="IPR001980">
    <property type="entry name" value="PPAT"/>
</dbReference>
<dbReference type="GO" id="GO:0015937">
    <property type="term" value="P:coenzyme A biosynthetic process"/>
    <property type="evidence" value="ECO:0007669"/>
    <property type="project" value="UniProtKB-UniRule"/>
</dbReference>
<evidence type="ECO:0000256" key="5">
    <source>
        <dbReference type="ARBA" id="ARBA00022840"/>
    </source>
</evidence>
<feature type="domain" description="Cytidyltransferase-like" evidence="10">
    <location>
        <begin position="3"/>
        <end position="132"/>
    </location>
</feature>
<feature type="binding site" evidence="9">
    <location>
        <begin position="87"/>
        <end position="89"/>
    </location>
    <ligand>
        <name>ATP</name>
        <dbReference type="ChEBI" id="CHEBI:30616"/>
    </ligand>
</feature>
<dbReference type="GO" id="GO:0005524">
    <property type="term" value="F:ATP binding"/>
    <property type="evidence" value="ECO:0007669"/>
    <property type="project" value="UniProtKB-KW"/>
</dbReference>
<dbReference type="Pfam" id="PF01467">
    <property type="entry name" value="CTP_transf_like"/>
    <property type="match status" value="1"/>
</dbReference>
<evidence type="ECO:0000256" key="6">
    <source>
        <dbReference type="ARBA" id="ARBA00022842"/>
    </source>
</evidence>
<dbReference type="PANTHER" id="PTHR21342">
    <property type="entry name" value="PHOSPHOPANTETHEINE ADENYLYLTRANSFERASE"/>
    <property type="match status" value="1"/>
</dbReference>